<evidence type="ECO:0000313" key="1">
    <source>
        <dbReference type="EMBL" id="PWN53480.1"/>
    </source>
</evidence>
<dbReference type="EMBL" id="KZ819723">
    <property type="protein sequence ID" value="PWN53480.1"/>
    <property type="molecule type" value="Genomic_DNA"/>
</dbReference>
<sequence>MRPVFILAAIVLVFQAWFIAEAHVRNRASQYPSDELSLNDDFEISAKPRTRSYHFVVDYIDGSPDGFSKKMIAINGQTPGPLIEANEGDRVLVKVTNKLDVPTSLHFHGLYQSGTPCEDGVPGFSQCPIPPGASFTYEFKVADQYGTFWYHSHTGAQYTDGLYGPFVIHSVNDPWVRGRDFDLEQVLILNDNFHDYANDIVQALVSSEGYEGLFTAPSPQSGLINGQGVYECNKAASGSRCTQKEIPSLEVLAGKTYRLRIINTGSHSQFMFSIDQHELQVIAADGTPVQPHRTHRIPIHNGQRYDALVTFPEAESGNSFYARTLMKTGCIYSLDPNLKPTTFLRLTVSSGATTTFSDPEDRDWSDDEGTTCSDLDDSDLVPKISEDVTADVDPSSVKVFSSHFGGSLQASGASGSYGKFFVSSSGDPNQRKDDISYLAYINAPYLSKVNRGLNINASGVAAVTIEDGTEYADIVINNLDTTLDHPYHLHSVESHIIARGSGSLSYAEWKVASSTFSTKNPLRRDTFVIPRASYAVIRVRADGHAGVWPIHCHIAFHLSEGFMGAMIIHPGEISKMNIPSKVERLCRGTDPSFSEPARKRRRHRAT</sequence>
<accession>A0ACD0P5T7</accession>
<name>A0ACD0P5T7_9BASI</name>
<gene>
    <name evidence="1" type="ORF">IE53DRAFT_377284</name>
</gene>
<protein>
    <submittedName>
        <fullName evidence="1">Uncharacterized protein</fullName>
    </submittedName>
</protein>
<evidence type="ECO:0000313" key="2">
    <source>
        <dbReference type="Proteomes" id="UP000245626"/>
    </source>
</evidence>
<keyword evidence="2" id="KW-1185">Reference proteome</keyword>
<dbReference type="Proteomes" id="UP000245626">
    <property type="component" value="Unassembled WGS sequence"/>
</dbReference>
<organism evidence="1 2">
    <name type="scientific">Violaceomyces palustris</name>
    <dbReference type="NCBI Taxonomy" id="1673888"/>
    <lineage>
        <taxon>Eukaryota</taxon>
        <taxon>Fungi</taxon>
        <taxon>Dikarya</taxon>
        <taxon>Basidiomycota</taxon>
        <taxon>Ustilaginomycotina</taxon>
        <taxon>Ustilaginomycetes</taxon>
        <taxon>Violaceomycetales</taxon>
        <taxon>Violaceomycetaceae</taxon>
        <taxon>Violaceomyces</taxon>
    </lineage>
</organism>
<reference evidence="1 2" key="1">
    <citation type="journal article" date="2018" name="Mol. Biol. Evol.">
        <title>Broad Genomic Sampling Reveals a Smut Pathogenic Ancestry of the Fungal Clade Ustilaginomycotina.</title>
        <authorList>
            <person name="Kijpornyongpan T."/>
            <person name="Mondo S.J."/>
            <person name="Barry K."/>
            <person name="Sandor L."/>
            <person name="Lee J."/>
            <person name="Lipzen A."/>
            <person name="Pangilinan J."/>
            <person name="LaButti K."/>
            <person name="Hainaut M."/>
            <person name="Henrissat B."/>
            <person name="Grigoriev I.V."/>
            <person name="Spatafora J.W."/>
            <person name="Aime M.C."/>
        </authorList>
    </citation>
    <scope>NUCLEOTIDE SEQUENCE [LARGE SCALE GENOMIC DNA]</scope>
    <source>
        <strain evidence="1 2">SA 807</strain>
    </source>
</reference>
<proteinExistence type="predicted"/>